<dbReference type="RefSeq" id="WP_219873426.1">
    <property type="nucleotide sequence ID" value="NZ_JAHZIJ010000011.1"/>
</dbReference>
<accession>A0ABS7D8S1</accession>
<proteinExistence type="predicted"/>
<gene>
    <name evidence="1" type="ORF">K0T92_15680</name>
</gene>
<keyword evidence="2" id="KW-1185">Reference proteome</keyword>
<sequence length="65" mass="7243">MLELISEMISELTLLTKKEQSAICQAFADSVIYEDAGECTIELLIVERLLELPGGYISDAISHRE</sequence>
<comment type="caution">
    <text evidence="1">The sequence shown here is derived from an EMBL/GenBank/DDBJ whole genome shotgun (WGS) entry which is preliminary data.</text>
</comment>
<evidence type="ECO:0000313" key="1">
    <source>
        <dbReference type="EMBL" id="MBW7476184.1"/>
    </source>
</evidence>
<reference evidence="1 2" key="1">
    <citation type="submission" date="2021-07" db="EMBL/GenBank/DDBJ databases">
        <title>Paenibacillus radiodurans sp. nov., isolated from the southeastern edge of Tengger Desert.</title>
        <authorList>
            <person name="Zhang G."/>
        </authorList>
    </citation>
    <scope>NUCLEOTIDE SEQUENCE [LARGE SCALE GENOMIC DNA]</scope>
    <source>
        <strain evidence="1 2">DT7-4</strain>
    </source>
</reference>
<organism evidence="1 2">
    <name type="scientific">Paenibacillus oenotherae</name>
    <dbReference type="NCBI Taxonomy" id="1435645"/>
    <lineage>
        <taxon>Bacteria</taxon>
        <taxon>Bacillati</taxon>
        <taxon>Bacillota</taxon>
        <taxon>Bacilli</taxon>
        <taxon>Bacillales</taxon>
        <taxon>Paenibacillaceae</taxon>
        <taxon>Paenibacillus</taxon>
    </lineage>
</organism>
<evidence type="ECO:0000313" key="2">
    <source>
        <dbReference type="Proteomes" id="UP000812277"/>
    </source>
</evidence>
<name>A0ABS7D8S1_9BACL</name>
<dbReference type="Proteomes" id="UP000812277">
    <property type="component" value="Unassembled WGS sequence"/>
</dbReference>
<protein>
    <submittedName>
        <fullName evidence="1">Uncharacterized protein</fullName>
    </submittedName>
</protein>
<dbReference type="EMBL" id="JAHZIJ010000011">
    <property type="protein sequence ID" value="MBW7476184.1"/>
    <property type="molecule type" value="Genomic_DNA"/>
</dbReference>